<dbReference type="PROSITE" id="PS50002">
    <property type="entry name" value="SH3"/>
    <property type="match status" value="4"/>
</dbReference>
<dbReference type="CDD" id="cd11817">
    <property type="entry name" value="SH3_Eve1_4"/>
    <property type="match status" value="1"/>
</dbReference>
<dbReference type="RefSeq" id="XP_067153910.1">
    <property type="nucleotide sequence ID" value="XM_067297809.1"/>
</dbReference>
<feature type="compositionally biased region" description="Basic and acidic residues" evidence="3">
    <location>
        <begin position="31"/>
        <end position="40"/>
    </location>
</feature>
<dbReference type="PANTHER" id="PTHR14167:SF48">
    <property type="entry name" value="SH3 DOMAIN-CONTAINING PROTEIN 19"/>
    <property type="match status" value="1"/>
</dbReference>
<organism evidence="5 6">
    <name type="scientific">Apteryx mantelli</name>
    <name type="common">North Island brown kiwi</name>
    <dbReference type="NCBI Taxonomy" id="2696672"/>
    <lineage>
        <taxon>Eukaryota</taxon>
        <taxon>Metazoa</taxon>
        <taxon>Chordata</taxon>
        <taxon>Craniata</taxon>
        <taxon>Vertebrata</taxon>
        <taxon>Euteleostomi</taxon>
        <taxon>Archelosauria</taxon>
        <taxon>Archosauria</taxon>
        <taxon>Dinosauria</taxon>
        <taxon>Saurischia</taxon>
        <taxon>Theropoda</taxon>
        <taxon>Coelurosauria</taxon>
        <taxon>Aves</taxon>
        <taxon>Palaeognathae</taxon>
        <taxon>Apterygiformes</taxon>
        <taxon>Apterygidae</taxon>
        <taxon>Apteryx</taxon>
    </lineage>
</organism>
<feature type="region of interest" description="Disordered" evidence="3">
    <location>
        <begin position="513"/>
        <end position="693"/>
    </location>
</feature>
<sequence length="1033" mass="113012">MAEAWRLEEDEEEPRERGRRLRRGALSAAADRSERNKPDCRSSSQGPLSSIRAAIKRSSRTSNHSEQQRDRRRPEITIVAAEPLRPSSWFPGVSPVTPQGLGFPSASSHAQWRTNDLIPAELPPSYEQVIKEINQVQVNTTNNNNAAAPRHTTTSATQTDFPEELISHFPGSNVKNSLPACWESARYPGQSPLKPPRPSASLLNRSPSENETPLIVFEISEGQRCQENPNAVICPVPKPRSKSNLRPVVKNTESRIPDNGEEVNQATTRRQQPPTQQSSLLDDSLLDNHLAMDIMSTEKSQNSVVSRIKAFESQATNDTSGSSKKPEIAPRSFTPRSVTAKKPVVAPKPGVSRVSGDWDSWTESRSTPSSKELQPQPEVVGSSVVTKPELPKKPKPGLVKSISSDFVDARSGSAAENSDGQKKFPVPAPRPLVPKKSRYAENPVLSLASVKPITAAPRLSVSAQEKAFKSLGESLATNSSAPALQSKLDVEGDLISFDDDVLPLSPVCVVKDSSSSEAAADPFQLLSKSEPAKEQTVQPALARKPTVIRIPAKPGKSLNEIPHSPPPLPAEKPIGNTSTVTVGKPSNGDQVKKVESDHSEQAGMPHLEPALPPRPVDGKIIPARPPPPKGVPGRPPPPKISSVKTSSQKDPLSRSASDIACDKKNSKFRLGPKRAKSQALKNRDPALPPRPKLGHPLYNKYMLPVPHGVAKENFLPRNHGELSCKDSNNPPKVSDTNAPHAVVSHDFPAEHADDLDLRSGDTVCLLEKIDAEWYRGKCGNRTGIFPASFVKVVIDVPEENNRKKILCSSHHCINFSCLYRGPRCVARFEYIGDQKDELSFSEGETIILKEYVNEEWAKGELGGTSGIFPLNFVEVIEDLPETGIGASLKNKVEVSSSLPQNNRHSVEWCEALHDFTAETKDDLSFKKGDCIQILEQVDSEWYKGRLNEKEGIFPAVFVQTCSARVEMSQSRGGKKGKAKALYDFHGENEDELSFKAGDMITELESVDEDWMCGEMQGKSGIFPKNFVQILKTP</sequence>
<dbReference type="PANTHER" id="PTHR14167">
    <property type="entry name" value="SH3 DOMAIN-CONTAINING"/>
    <property type="match status" value="1"/>
</dbReference>
<feature type="compositionally biased region" description="Pro residues" evidence="3">
    <location>
        <begin position="623"/>
        <end position="639"/>
    </location>
</feature>
<dbReference type="Pfam" id="PF00018">
    <property type="entry name" value="SH3_1"/>
    <property type="match status" value="4"/>
</dbReference>
<feature type="domain" description="SH3" evidence="4">
    <location>
        <begin position="736"/>
        <end position="795"/>
    </location>
</feature>
<name>A0ABM4EMJ4_9AVES</name>
<reference evidence="6" key="1">
    <citation type="submission" date="2025-08" db="UniProtKB">
        <authorList>
            <consortium name="RefSeq"/>
        </authorList>
    </citation>
    <scope>IDENTIFICATION</scope>
    <source>
        <tissue evidence="6">Blood</tissue>
    </source>
</reference>
<feature type="compositionally biased region" description="Polar residues" evidence="3">
    <location>
        <begin position="361"/>
        <end position="373"/>
    </location>
</feature>
<dbReference type="PRINTS" id="PR00452">
    <property type="entry name" value="SH3DOMAIN"/>
</dbReference>
<dbReference type="GeneID" id="106491869"/>
<dbReference type="SMART" id="SM00326">
    <property type="entry name" value="SH3"/>
    <property type="match status" value="4"/>
</dbReference>
<dbReference type="CDD" id="cd11818">
    <property type="entry name" value="SH3_Eve1_5"/>
    <property type="match status" value="1"/>
</dbReference>
<evidence type="ECO:0000313" key="5">
    <source>
        <dbReference type="Proteomes" id="UP001652627"/>
    </source>
</evidence>
<dbReference type="Gene3D" id="2.30.30.40">
    <property type="entry name" value="SH3 Domains"/>
    <property type="match status" value="4"/>
</dbReference>
<dbReference type="Proteomes" id="UP001652627">
    <property type="component" value="Chromosome 5"/>
</dbReference>
<feature type="domain" description="SH3" evidence="4">
    <location>
        <begin position="973"/>
        <end position="1032"/>
    </location>
</feature>
<feature type="compositionally biased region" description="Polar residues" evidence="3">
    <location>
        <begin position="313"/>
        <end position="323"/>
    </location>
</feature>
<dbReference type="SUPFAM" id="SSF50044">
    <property type="entry name" value="SH3-domain"/>
    <property type="match status" value="4"/>
</dbReference>
<proteinExistence type="predicted"/>
<feature type="compositionally biased region" description="Polar residues" evidence="3">
    <location>
        <begin position="642"/>
        <end position="656"/>
    </location>
</feature>
<feature type="domain" description="SH3" evidence="4">
    <location>
        <begin position="904"/>
        <end position="963"/>
    </location>
</feature>
<evidence type="ECO:0000256" key="2">
    <source>
        <dbReference type="PROSITE-ProRule" id="PRU00192"/>
    </source>
</evidence>
<protein>
    <submittedName>
        <fullName evidence="6">SH3 domain-containing protein 19 isoform X2</fullName>
    </submittedName>
</protein>
<feature type="compositionally biased region" description="Basic residues" evidence="3">
    <location>
        <begin position="666"/>
        <end position="676"/>
    </location>
</feature>
<feature type="region of interest" description="Disordered" evidence="3">
    <location>
        <begin position="1"/>
        <end position="79"/>
    </location>
</feature>
<evidence type="ECO:0000259" key="4">
    <source>
        <dbReference type="PROSITE" id="PS50002"/>
    </source>
</evidence>
<keyword evidence="5" id="KW-1185">Reference proteome</keyword>
<dbReference type="InterPro" id="IPR050384">
    <property type="entry name" value="Endophilin_SH3RF"/>
</dbReference>
<dbReference type="InterPro" id="IPR001452">
    <property type="entry name" value="SH3_domain"/>
</dbReference>
<feature type="region of interest" description="Disordered" evidence="3">
    <location>
        <begin position="313"/>
        <end position="437"/>
    </location>
</feature>
<dbReference type="InterPro" id="IPR035835">
    <property type="entry name" value="Eve1_SH3_3"/>
</dbReference>
<evidence type="ECO:0000313" key="6">
    <source>
        <dbReference type="RefSeq" id="XP_067153910.1"/>
    </source>
</evidence>
<feature type="region of interest" description="Disordered" evidence="3">
    <location>
        <begin position="188"/>
        <end position="207"/>
    </location>
</feature>
<dbReference type="InterPro" id="IPR036028">
    <property type="entry name" value="SH3-like_dom_sf"/>
</dbReference>
<evidence type="ECO:0000256" key="1">
    <source>
        <dbReference type="ARBA" id="ARBA00022443"/>
    </source>
</evidence>
<feature type="region of interest" description="Disordered" evidence="3">
    <location>
        <begin position="230"/>
        <end position="280"/>
    </location>
</feature>
<gene>
    <name evidence="6" type="primary">SH3D19</name>
</gene>
<feature type="compositionally biased region" description="Basic and acidic residues" evidence="3">
    <location>
        <begin position="66"/>
        <end position="75"/>
    </location>
</feature>
<feature type="compositionally biased region" description="Basic and acidic residues" evidence="3">
    <location>
        <begin position="590"/>
        <end position="600"/>
    </location>
</feature>
<dbReference type="CDD" id="cd11816">
    <property type="entry name" value="SH3_Eve1_3"/>
    <property type="match status" value="1"/>
</dbReference>
<feature type="domain" description="SH3" evidence="4">
    <location>
        <begin position="819"/>
        <end position="878"/>
    </location>
</feature>
<accession>A0ABM4EMJ4</accession>
<evidence type="ECO:0000256" key="3">
    <source>
        <dbReference type="SAM" id="MobiDB-lite"/>
    </source>
</evidence>
<feature type="compositionally biased region" description="Low complexity" evidence="3">
    <location>
        <begin position="268"/>
        <end position="280"/>
    </location>
</feature>
<keyword evidence="1 2" id="KW-0728">SH3 domain</keyword>
<dbReference type="PRINTS" id="PR00499">
    <property type="entry name" value="P67PHOX"/>
</dbReference>